<gene>
    <name evidence="4" type="ORF">AAFF_G00070520</name>
</gene>
<feature type="compositionally biased region" description="Low complexity" evidence="1">
    <location>
        <begin position="166"/>
        <end position="183"/>
    </location>
</feature>
<comment type="caution">
    <text evidence="4">The sequence shown here is derived from an EMBL/GenBank/DDBJ whole genome shotgun (WGS) entry which is preliminary data.</text>
</comment>
<sequence>MQSIFYTTLLLFVSQLDYVILQSDTEGQLKKPEISANNNNDGIISISCKTNDKSGTNISCNLYTGDASKLYTTTWTLNEVCNFEVNLTGLQMALLSVSSREISCGYTVSTDPRFLSPRSDRYTIPGPFPVSSTSFKALTASSTPTFGTTTSYESNEKSTLPLPLISRTGSSTTQGTSDPSKTALTTSLTSLNKITLTAGSRTTHQSTLTTSFTSLYKTTLTAGSRTTHQSRSSTTQGTSDPSKTALTTSFTSLNKTTLTAGSRTTHQSTGIWAVGMGSAVGMVLLAVTAVCLYRRHKKQKWKRQTDLKNQDFYTPVRMENILSAGDTPGGDRTYAEINDAPSTFKCIPSDAPVRMENILSAGDTPGGDRIYAEINDAPSTFKCIPSGSLGNLEKPSGGAPGQNYTYSLITAVPTTSKLPLSDAVAACGNTPTSTNNTPARGPTTTDAPHSMVYSTLQMH</sequence>
<reference evidence="4" key="1">
    <citation type="journal article" date="2023" name="Science">
        <title>Genome structures resolve the early diversification of teleost fishes.</title>
        <authorList>
            <person name="Parey E."/>
            <person name="Louis A."/>
            <person name="Montfort J."/>
            <person name="Bouchez O."/>
            <person name="Roques C."/>
            <person name="Iampietro C."/>
            <person name="Lluch J."/>
            <person name="Castinel A."/>
            <person name="Donnadieu C."/>
            <person name="Desvignes T."/>
            <person name="Floi Bucao C."/>
            <person name="Jouanno E."/>
            <person name="Wen M."/>
            <person name="Mejri S."/>
            <person name="Dirks R."/>
            <person name="Jansen H."/>
            <person name="Henkel C."/>
            <person name="Chen W.J."/>
            <person name="Zahm M."/>
            <person name="Cabau C."/>
            <person name="Klopp C."/>
            <person name="Thompson A.W."/>
            <person name="Robinson-Rechavi M."/>
            <person name="Braasch I."/>
            <person name="Lecointre G."/>
            <person name="Bobe J."/>
            <person name="Postlethwait J.H."/>
            <person name="Berthelot C."/>
            <person name="Roest Crollius H."/>
            <person name="Guiguen Y."/>
        </authorList>
    </citation>
    <scope>NUCLEOTIDE SEQUENCE</scope>
    <source>
        <strain evidence="4">NC1722</strain>
    </source>
</reference>
<organism evidence="4 5">
    <name type="scientific">Aldrovandia affinis</name>
    <dbReference type="NCBI Taxonomy" id="143900"/>
    <lineage>
        <taxon>Eukaryota</taxon>
        <taxon>Metazoa</taxon>
        <taxon>Chordata</taxon>
        <taxon>Craniata</taxon>
        <taxon>Vertebrata</taxon>
        <taxon>Euteleostomi</taxon>
        <taxon>Actinopterygii</taxon>
        <taxon>Neopterygii</taxon>
        <taxon>Teleostei</taxon>
        <taxon>Notacanthiformes</taxon>
        <taxon>Halosauridae</taxon>
        <taxon>Aldrovandia</taxon>
    </lineage>
</organism>
<feature type="signal peptide" evidence="3">
    <location>
        <begin position="1"/>
        <end position="21"/>
    </location>
</feature>
<name>A0AAD7WDL3_9TELE</name>
<feature type="region of interest" description="Disordered" evidence="1">
    <location>
        <begin position="144"/>
        <end position="183"/>
    </location>
</feature>
<evidence type="ECO:0000256" key="3">
    <source>
        <dbReference type="SAM" id="SignalP"/>
    </source>
</evidence>
<feature type="compositionally biased region" description="Low complexity" evidence="1">
    <location>
        <begin position="223"/>
        <end position="239"/>
    </location>
</feature>
<evidence type="ECO:0000313" key="4">
    <source>
        <dbReference type="EMBL" id="KAJ8392848.1"/>
    </source>
</evidence>
<feature type="region of interest" description="Disordered" evidence="1">
    <location>
        <begin position="429"/>
        <end position="448"/>
    </location>
</feature>
<dbReference type="AlphaFoldDB" id="A0AAD7WDL3"/>
<evidence type="ECO:0000256" key="2">
    <source>
        <dbReference type="SAM" id="Phobius"/>
    </source>
</evidence>
<protein>
    <recommendedName>
        <fullName evidence="6">Allorecognition 1</fullName>
    </recommendedName>
</protein>
<keyword evidence="2" id="KW-0812">Transmembrane</keyword>
<evidence type="ECO:0008006" key="6">
    <source>
        <dbReference type="Google" id="ProtNLM"/>
    </source>
</evidence>
<feature type="compositionally biased region" description="Low complexity" evidence="1">
    <location>
        <begin position="144"/>
        <end position="153"/>
    </location>
</feature>
<dbReference type="Proteomes" id="UP001221898">
    <property type="component" value="Unassembled WGS sequence"/>
</dbReference>
<evidence type="ECO:0000256" key="1">
    <source>
        <dbReference type="SAM" id="MobiDB-lite"/>
    </source>
</evidence>
<feature type="transmembrane region" description="Helical" evidence="2">
    <location>
        <begin position="271"/>
        <end position="293"/>
    </location>
</feature>
<proteinExistence type="predicted"/>
<keyword evidence="5" id="KW-1185">Reference proteome</keyword>
<feature type="region of interest" description="Disordered" evidence="1">
    <location>
        <begin position="223"/>
        <end position="247"/>
    </location>
</feature>
<evidence type="ECO:0000313" key="5">
    <source>
        <dbReference type="Proteomes" id="UP001221898"/>
    </source>
</evidence>
<keyword evidence="2" id="KW-0472">Membrane</keyword>
<keyword evidence="2" id="KW-1133">Transmembrane helix</keyword>
<dbReference type="EMBL" id="JAINUG010000142">
    <property type="protein sequence ID" value="KAJ8392848.1"/>
    <property type="molecule type" value="Genomic_DNA"/>
</dbReference>
<keyword evidence="3" id="KW-0732">Signal</keyword>
<feature type="chain" id="PRO_5042245509" description="Allorecognition 1" evidence="3">
    <location>
        <begin position="22"/>
        <end position="459"/>
    </location>
</feature>
<accession>A0AAD7WDL3</accession>